<dbReference type="EMBL" id="PQFF01000316">
    <property type="protein sequence ID" value="RHZ61721.1"/>
    <property type="molecule type" value="Genomic_DNA"/>
</dbReference>
<protein>
    <submittedName>
        <fullName evidence="2">Uncharacterized protein</fullName>
    </submittedName>
</protein>
<evidence type="ECO:0000313" key="2">
    <source>
        <dbReference type="EMBL" id="RHZ61721.1"/>
    </source>
</evidence>
<feature type="compositionally biased region" description="Polar residues" evidence="1">
    <location>
        <begin position="1"/>
        <end position="10"/>
    </location>
</feature>
<dbReference type="STRING" id="1348612.A0A397HF01"/>
<reference evidence="2 3" key="1">
    <citation type="submission" date="2018-08" db="EMBL/GenBank/DDBJ databases">
        <title>Genome and evolution of the arbuscular mycorrhizal fungus Diversispora epigaea (formerly Glomus versiforme) and its bacterial endosymbionts.</title>
        <authorList>
            <person name="Sun X."/>
            <person name="Fei Z."/>
            <person name="Harrison M."/>
        </authorList>
    </citation>
    <scope>NUCLEOTIDE SEQUENCE [LARGE SCALE GENOMIC DNA]</scope>
    <source>
        <strain evidence="2 3">IT104</strain>
    </source>
</reference>
<sequence length="256" mass="29313">MSSKTSSSNRPIPLKKGLFSCSKSSKKKSGVKVGPSESLNSAKVDCGIIYINVPSNVKDFCKAFRKAIEEHIPFTKQLKWKLRNIDHDAKDNVDNGKYIAVFVYSEGIILKRMESHSAWSQAKPMTEICDPSKEKLIEYLIYKRKIKKEAERLTELVVSRVMDHARQPFEVIKQKILTNVKRKFNSAKLFQDQSCHETGKHLINDLLKSKEINNDLFKKYLKMINADKFDVKLIDLTLDVNSNQATTSNQIDTKTK</sequence>
<accession>A0A397HF01</accession>
<evidence type="ECO:0000313" key="3">
    <source>
        <dbReference type="Proteomes" id="UP000266861"/>
    </source>
</evidence>
<feature type="region of interest" description="Disordered" evidence="1">
    <location>
        <begin position="1"/>
        <end position="37"/>
    </location>
</feature>
<keyword evidence="3" id="KW-1185">Reference proteome</keyword>
<dbReference type="AlphaFoldDB" id="A0A397HF01"/>
<organism evidence="2 3">
    <name type="scientific">Diversispora epigaea</name>
    <dbReference type="NCBI Taxonomy" id="1348612"/>
    <lineage>
        <taxon>Eukaryota</taxon>
        <taxon>Fungi</taxon>
        <taxon>Fungi incertae sedis</taxon>
        <taxon>Mucoromycota</taxon>
        <taxon>Glomeromycotina</taxon>
        <taxon>Glomeromycetes</taxon>
        <taxon>Diversisporales</taxon>
        <taxon>Diversisporaceae</taxon>
        <taxon>Diversispora</taxon>
    </lineage>
</organism>
<name>A0A397HF01_9GLOM</name>
<dbReference type="Proteomes" id="UP000266861">
    <property type="component" value="Unassembled WGS sequence"/>
</dbReference>
<comment type="caution">
    <text evidence="2">The sequence shown here is derived from an EMBL/GenBank/DDBJ whole genome shotgun (WGS) entry which is preliminary data.</text>
</comment>
<dbReference type="OrthoDB" id="511599at2759"/>
<proteinExistence type="predicted"/>
<gene>
    <name evidence="2" type="ORF">Glove_346g170</name>
</gene>
<evidence type="ECO:0000256" key="1">
    <source>
        <dbReference type="SAM" id="MobiDB-lite"/>
    </source>
</evidence>